<protein>
    <submittedName>
        <fullName evidence="2">Uncharacterized protein</fullName>
    </submittedName>
</protein>
<keyword evidence="1" id="KW-1133">Transmembrane helix</keyword>
<dbReference type="EMBL" id="CP000852">
    <property type="protein sequence ID" value="ABW00955.1"/>
    <property type="molecule type" value="Genomic_DNA"/>
</dbReference>
<evidence type="ECO:0000313" key="3">
    <source>
        <dbReference type="Proteomes" id="UP000001137"/>
    </source>
</evidence>
<dbReference type="STRING" id="397948.Cmaq_0101"/>
<keyword evidence="3" id="KW-1185">Reference proteome</keyword>
<feature type="transmembrane region" description="Helical" evidence="1">
    <location>
        <begin position="26"/>
        <end position="45"/>
    </location>
</feature>
<reference evidence="2 3" key="1">
    <citation type="submission" date="2007-10" db="EMBL/GenBank/DDBJ databases">
        <title>Complete sequence of Caldivirga maquilingensis IC-167.</title>
        <authorList>
            <consortium name="US DOE Joint Genome Institute"/>
            <person name="Copeland A."/>
            <person name="Lucas S."/>
            <person name="Lapidus A."/>
            <person name="Barry K."/>
            <person name="Glavina del Rio T."/>
            <person name="Dalin E."/>
            <person name="Tice H."/>
            <person name="Pitluck S."/>
            <person name="Saunders E."/>
            <person name="Brettin T."/>
            <person name="Bruce D."/>
            <person name="Detter J.C."/>
            <person name="Han C."/>
            <person name="Schmutz J."/>
            <person name="Larimer F."/>
            <person name="Land M."/>
            <person name="Hauser L."/>
            <person name="Kyrpides N."/>
            <person name="Ivanova N."/>
            <person name="Biddle J.F."/>
            <person name="Zhang Z."/>
            <person name="Fitz-Gibbon S.T."/>
            <person name="Lowe T.M."/>
            <person name="Saltikov C."/>
            <person name="House C.H."/>
            <person name="Richardson P."/>
        </authorList>
    </citation>
    <scope>NUCLEOTIDE SEQUENCE [LARGE SCALE GENOMIC DNA]</scope>
    <source>
        <strain evidence="3">ATCC 700844 / DSM 13496 / JCM 10307 / IC-167</strain>
    </source>
</reference>
<sequence length="93" mass="10784">MSLWGRNMELLYGEEVLRSIGDLMKLFVQLMIYAMILKILGYTVLESMMGGGRFTILLKLVQEGSKAVIELFWERKVLIRFNVSNLSKSDEYD</sequence>
<dbReference type="GeneID" id="5709655"/>
<dbReference type="KEGG" id="cma:Cmaq_0101"/>
<keyword evidence="1" id="KW-0812">Transmembrane</keyword>
<evidence type="ECO:0000256" key="1">
    <source>
        <dbReference type="SAM" id="Phobius"/>
    </source>
</evidence>
<dbReference type="HOGENOM" id="CLU_2392737_0_0_2"/>
<keyword evidence="1" id="KW-0472">Membrane</keyword>
<gene>
    <name evidence="2" type="ordered locus">Cmaq_0101</name>
</gene>
<dbReference type="AlphaFoldDB" id="A8MA23"/>
<name>A8MA23_CALMQ</name>
<proteinExistence type="predicted"/>
<dbReference type="RefSeq" id="WP_012185175.1">
    <property type="nucleotide sequence ID" value="NC_009954.1"/>
</dbReference>
<accession>A8MA23</accession>
<dbReference type="Proteomes" id="UP000001137">
    <property type="component" value="Chromosome"/>
</dbReference>
<evidence type="ECO:0000313" key="2">
    <source>
        <dbReference type="EMBL" id="ABW00955.1"/>
    </source>
</evidence>
<organism evidence="2 3">
    <name type="scientific">Caldivirga maquilingensis (strain ATCC 700844 / DSM 13496 / JCM 10307 / IC-167)</name>
    <dbReference type="NCBI Taxonomy" id="397948"/>
    <lineage>
        <taxon>Archaea</taxon>
        <taxon>Thermoproteota</taxon>
        <taxon>Thermoprotei</taxon>
        <taxon>Thermoproteales</taxon>
        <taxon>Thermoproteaceae</taxon>
        <taxon>Caldivirga</taxon>
    </lineage>
</organism>